<dbReference type="KEGG" id="acek:FLP30_12680"/>
<evidence type="ECO:0000259" key="1">
    <source>
        <dbReference type="Pfam" id="PF04917"/>
    </source>
</evidence>
<accession>A0A5C1YSF3</accession>
<name>A0A5C1YSF3_9PROT</name>
<feature type="domain" description="Bacterial shufflon protein N-terminal" evidence="1">
    <location>
        <begin position="38"/>
        <end position="235"/>
    </location>
</feature>
<dbReference type="Pfam" id="PF04917">
    <property type="entry name" value="Shufflon_N"/>
    <property type="match status" value="1"/>
</dbReference>
<organism evidence="2 3">
    <name type="scientific">Acetobacter vaccinii</name>
    <dbReference type="NCBI Taxonomy" id="2592655"/>
    <lineage>
        <taxon>Bacteria</taxon>
        <taxon>Pseudomonadati</taxon>
        <taxon>Pseudomonadota</taxon>
        <taxon>Alphaproteobacteria</taxon>
        <taxon>Acetobacterales</taxon>
        <taxon>Acetobacteraceae</taxon>
        <taxon>Acetobacter</taxon>
    </lineage>
</organism>
<protein>
    <submittedName>
        <fullName evidence="2">Shufflon system plasmid conjugative transfer pilus tip adhesin PilV</fullName>
    </submittedName>
</protein>
<geneLocation type="plasmid" evidence="2">
    <name>unnamed1</name>
</geneLocation>
<gene>
    <name evidence="2" type="primary">pilV</name>
    <name evidence="2" type="ORF">FLP30_12680</name>
</gene>
<keyword evidence="2" id="KW-0614">Plasmid</keyword>
<evidence type="ECO:0000313" key="3">
    <source>
        <dbReference type="Proteomes" id="UP000324536"/>
    </source>
</evidence>
<dbReference type="RefSeq" id="WP_149280400.1">
    <property type="nucleotide sequence ID" value="NZ_CP043507.1"/>
</dbReference>
<proteinExistence type="predicted"/>
<keyword evidence="3" id="KW-1185">Reference proteome</keyword>
<dbReference type="Proteomes" id="UP000324536">
    <property type="component" value="Plasmid unnamed1"/>
</dbReference>
<dbReference type="OrthoDB" id="7220054at2"/>
<dbReference type="InterPro" id="IPR007001">
    <property type="entry name" value="Shufflon_N"/>
</dbReference>
<dbReference type="AlphaFoldDB" id="A0A5C1YSF3"/>
<evidence type="ECO:0000313" key="2">
    <source>
        <dbReference type="EMBL" id="QEO18743.1"/>
    </source>
</evidence>
<reference evidence="2 3" key="1">
    <citation type="submission" date="2019-09" db="EMBL/GenBank/DDBJ databases">
        <title>Genome sequencing of strain KACC 21233.</title>
        <authorList>
            <person name="Heo J."/>
            <person name="Kim S.-J."/>
            <person name="Kim J.-S."/>
            <person name="Hong S.-B."/>
            <person name="Kwon S.-W."/>
        </authorList>
    </citation>
    <scope>NUCLEOTIDE SEQUENCE [LARGE SCALE GENOMIC DNA]</scope>
    <source>
        <strain evidence="2 3">KACC 21233</strain>
        <plasmid evidence="2 3">unnamed1</plasmid>
    </source>
</reference>
<dbReference type="EMBL" id="CP043507">
    <property type="protein sequence ID" value="QEO18743.1"/>
    <property type="molecule type" value="Genomic_DNA"/>
</dbReference>
<sequence>MPQLIAMLAAAILSITPTVMYFQNLQDSHRQAVINITAQQFQLLLAGIHRYVRAHATPLEDGLSTGQMVPVTLDALLAEHDLPPGFTAINPFGQQWQIYVAQPVTGTLEAWITATGGETLSPRDVVSVATHTGAQGGYIPQDGLIAGLTSQVAQGAAGTWSRSIPGAINPGPGHLFGIVASANDVDNNADYLYREAVPGHQELTTMRSPLGMGGNDINDVKTLNGHDANFTGRIGVGGTRAADGPYPGVWYGGVHTFDSYVDGGTYGAGTNGSMNVAISGQGASGFGWASQFWTAPVFRPTLVAVSGQPCGTADNDTTSWATTHWAGTTTDSGSFAIENGDIAKDENGATLVCRKGIWSPAVAGAHVTNYMLDPTPGDPSGDTHAASLGEHVFCALTDSFEYNKEDPTYGFTPNATRVLPVGIGPHGFFIWNLSRGDHGTFGGGAACIDFDNTAATTVSNATISGSN</sequence>